<feature type="domain" description="DUF6881" evidence="1">
    <location>
        <begin position="11"/>
        <end position="54"/>
    </location>
</feature>
<sequence length="116" mass="12883">MLDNGGMSFFYYRCDWIHPESGDPVIIYYEVDADGDVPRLVDVFADGRRECVSVADVSSRNREMAGISSLVEGSFYDGVRNVVDGLFICEGQERISLTLTSAEKFETEWLGSTGGH</sequence>
<dbReference type="InterPro" id="IPR049248">
    <property type="entry name" value="DUF6881"/>
</dbReference>
<accession>A0ABT7KG20</accession>
<keyword evidence="3" id="KW-1185">Reference proteome</keyword>
<evidence type="ECO:0000313" key="2">
    <source>
        <dbReference type="EMBL" id="MDL2407566.1"/>
    </source>
</evidence>
<dbReference type="Pfam" id="PF21812">
    <property type="entry name" value="DUF6881"/>
    <property type="match status" value="1"/>
</dbReference>
<organism evidence="2 3">
    <name type="scientific">Rhizobium calliandrae</name>
    <dbReference type="NCBI Taxonomy" id="1312182"/>
    <lineage>
        <taxon>Bacteria</taxon>
        <taxon>Pseudomonadati</taxon>
        <taxon>Pseudomonadota</taxon>
        <taxon>Alphaproteobacteria</taxon>
        <taxon>Hyphomicrobiales</taxon>
        <taxon>Rhizobiaceae</taxon>
        <taxon>Rhizobium/Agrobacterium group</taxon>
        <taxon>Rhizobium</taxon>
    </lineage>
</organism>
<evidence type="ECO:0000313" key="3">
    <source>
        <dbReference type="Proteomes" id="UP001172630"/>
    </source>
</evidence>
<reference evidence="2" key="1">
    <citation type="submission" date="2023-06" db="EMBL/GenBank/DDBJ databases">
        <title>Phylogenetic Diversity of Rhizobium strains.</title>
        <authorList>
            <person name="Moura F.T."/>
            <person name="Helene L.C.F."/>
            <person name="Hungria M."/>
        </authorList>
    </citation>
    <scope>NUCLEOTIDE SEQUENCE</scope>
    <source>
        <strain evidence="2">CCGE524</strain>
    </source>
</reference>
<dbReference type="EMBL" id="JARFYN010000022">
    <property type="protein sequence ID" value="MDL2407566.1"/>
    <property type="molecule type" value="Genomic_DNA"/>
</dbReference>
<comment type="caution">
    <text evidence="2">The sequence shown here is derived from an EMBL/GenBank/DDBJ whole genome shotgun (WGS) entry which is preliminary data.</text>
</comment>
<dbReference type="Proteomes" id="UP001172630">
    <property type="component" value="Unassembled WGS sequence"/>
</dbReference>
<name>A0ABT7KG20_9HYPH</name>
<protein>
    <recommendedName>
        <fullName evidence="1">DUF6881 domain-containing protein</fullName>
    </recommendedName>
</protein>
<proteinExistence type="predicted"/>
<dbReference type="RefSeq" id="WP_285880868.1">
    <property type="nucleotide sequence ID" value="NZ_JARFYN010000022.1"/>
</dbReference>
<evidence type="ECO:0000259" key="1">
    <source>
        <dbReference type="Pfam" id="PF21812"/>
    </source>
</evidence>
<gene>
    <name evidence="2" type="ORF">PY650_18215</name>
</gene>